<dbReference type="EMBL" id="VRZA01000001">
    <property type="protein sequence ID" value="TXS96271.1"/>
    <property type="molecule type" value="Genomic_DNA"/>
</dbReference>
<dbReference type="InterPro" id="IPR011991">
    <property type="entry name" value="ArsR-like_HTH"/>
</dbReference>
<dbReference type="SMART" id="SM00418">
    <property type="entry name" value="HTH_ARSR"/>
    <property type="match status" value="1"/>
</dbReference>
<evidence type="ECO:0000259" key="4">
    <source>
        <dbReference type="PROSITE" id="PS50987"/>
    </source>
</evidence>
<evidence type="ECO:0000313" key="5">
    <source>
        <dbReference type="EMBL" id="TXS96271.1"/>
    </source>
</evidence>
<dbReference type="PANTHER" id="PTHR33154">
    <property type="entry name" value="TRANSCRIPTIONAL REGULATOR, ARSR FAMILY"/>
    <property type="match status" value="1"/>
</dbReference>
<sequence length="113" mass="12549">MPDTSKPDSPPGFSPDRFAPGAEAAERFLKQLANRNRLMVLCALSEGEKSVAELNALIPLSQSALSQHLARLREEQLVRVRSQGRVNYYLLCDPRAAKLLATLHELFCEEGTQ</sequence>
<reference evidence="5 6" key="1">
    <citation type="submission" date="2019-08" db="EMBL/GenBank/DDBJ databases">
        <title>Parahaliea maris sp. nov., isolated from the surface seawater.</title>
        <authorList>
            <person name="Liu Y."/>
        </authorList>
    </citation>
    <scope>NUCLEOTIDE SEQUENCE [LARGE SCALE GENOMIC DNA]</scope>
    <source>
        <strain evidence="5 6">HSLHS9</strain>
    </source>
</reference>
<dbReference type="GO" id="GO:0003677">
    <property type="term" value="F:DNA binding"/>
    <property type="evidence" value="ECO:0007669"/>
    <property type="project" value="UniProtKB-KW"/>
</dbReference>
<dbReference type="Pfam" id="PF01022">
    <property type="entry name" value="HTH_5"/>
    <property type="match status" value="1"/>
</dbReference>
<dbReference type="PRINTS" id="PR00778">
    <property type="entry name" value="HTHARSR"/>
</dbReference>
<keyword evidence="2" id="KW-0238">DNA-binding</keyword>
<protein>
    <submittedName>
        <fullName evidence="5">Winged helix-turn-helix transcriptional regulator</fullName>
    </submittedName>
</protein>
<organism evidence="5 6">
    <name type="scientific">Parahaliea maris</name>
    <dbReference type="NCBI Taxonomy" id="2716870"/>
    <lineage>
        <taxon>Bacteria</taxon>
        <taxon>Pseudomonadati</taxon>
        <taxon>Pseudomonadota</taxon>
        <taxon>Gammaproteobacteria</taxon>
        <taxon>Cellvibrionales</taxon>
        <taxon>Halieaceae</taxon>
        <taxon>Parahaliea</taxon>
    </lineage>
</organism>
<evidence type="ECO:0000256" key="2">
    <source>
        <dbReference type="ARBA" id="ARBA00023125"/>
    </source>
</evidence>
<accession>A0A5C9AAE0</accession>
<name>A0A5C9AAE0_9GAMM</name>
<dbReference type="PANTHER" id="PTHR33154:SF28">
    <property type="entry name" value="HTH-TYPE TRANSCRIPTIONAL REGULATOR YGAV-RELATED"/>
    <property type="match status" value="1"/>
</dbReference>
<dbReference type="Proteomes" id="UP000321039">
    <property type="component" value="Unassembled WGS sequence"/>
</dbReference>
<dbReference type="InterPro" id="IPR051081">
    <property type="entry name" value="HTH_MetalResp_TranReg"/>
</dbReference>
<gene>
    <name evidence="5" type="ORF">FV139_01875</name>
</gene>
<evidence type="ECO:0000256" key="3">
    <source>
        <dbReference type="ARBA" id="ARBA00023163"/>
    </source>
</evidence>
<dbReference type="NCBIfam" id="NF033788">
    <property type="entry name" value="HTH_metalloreg"/>
    <property type="match status" value="1"/>
</dbReference>
<dbReference type="CDD" id="cd00090">
    <property type="entry name" value="HTH_ARSR"/>
    <property type="match status" value="1"/>
</dbReference>
<dbReference type="Gene3D" id="1.10.10.10">
    <property type="entry name" value="Winged helix-like DNA-binding domain superfamily/Winged helix DNA-binding domain"/>
    <property type="match status" value="1"/>
</dbReference>
<evidence type="ECO:0000313" key="6">
    <source>
        <dbReference type="Proteomes" id="UP000321039"/>
    </source>
</evidence>
<dbReference type="SUPFAM" id="SSF46785">
    <property type="entry name" value="Winged helix' DNA-binding domain"/>
    <property type="match status" value="1"/>
</dbReference>
<dbReference type="PROSITE" id="PS50987">
    <property type="entry name" value="HTH_ARSR_2"/>
    <property type="match status" value="1"/>
</dbReference>
<dbReference type="InterPro" id="IPR001845">
    <property type="entry name" value="HTH_ArsR_DNA-bd_dom"/>
</dbReference>
<comment type="caution">
    <text evidence="5">The sequence shown here is derived from an EMBL/GenBank/DDBJ whole genome shotgun (WGS) entry which is preliminary data.</text>
</comment>
<dbReference type="GO" id="GO:0003700">
    <property type="term" value="F:DNA-binding transcription factor activity"/>
    <property type="evidence" value="ECO:0007669"/>
    <property type="project" value="InterPro"/>
</dbReference>
<evidence type="ECO:0000256" key="1">
    <source>
        <dbReference type="ARBA" id="ARBA00023015"/>
    </source>
</evidence>
<dbReference type="InterPro" id="IPR036388">
    <property type="entry name" value="WH-like_DNA-bd_sf"/>
</dbReference>
<feature type="domain" description="HTH arsR-type" evidence="4">
    <location>
        <begin position="17"/>
        <end position="111"/>
    </location>
</feature>
<dbReference type="InterPro" id="IPR036390">
    <property type="entry name" value="WH_DNA-bd_sf"/>
</dbReference>
<keyword evidence="3" id="KW-0804">Transcription</keyword>
<dbReference type="RefSeq" id="WP_148066539.1">
    <property type="nucleotide sequence ID" value="NZ_VRZA01000001.1"/>
</dbReference>
<keyword evidence="6" id="KW-1185">Reference proteome</keyword>
<proteinExistence type="predicted"/>
<keyword evidence="1" id="KW-0805">Transcription regulation</keyword>
<dbReference type="AlphaFoldDB" id="A0A5C9AAE0"/>